<dbReference type="GO" id="GO:0005840">
    <property type="term" value="C:ribosome"/>
    <property type="evidence" value="ECO:0007669"/>
    <property type="project" value="UniProtKB-KW"/>
</dbReference>
<keyword evidence="4 6" id="KW-0689">Ribosomal protein</keyword>
<evidence type="ECO:0000256" key="4">
    <source>
        <dbReference type="ARBA" id="ARBA00022980"/>
    </source>
</evidence>
<evidence type="ECO:0000256" key="2">
    <source>
        <dbReference type="ARBA" id="ARBA00022730"/>
    </source>
</evidence>
<evidence type="ECO:0000313" key="8">
    <source>
        <dbReference type="Proteomes" id="UP000229641"/>
    </source>
</evidence>
<dbReference type="GO" id="GO:0019843">
    <property type="term" value="F:rRNA binding"/>
    <property type="evidence" value="ECO:0007669"/>
    <property type="project" value="UniProtKB-UniRule"/>
</dbReference>
<evidence type="ECO:0000256" key="6">
    <source>
        <dbReference type="HAMAP-Rule" id="MF_01369"/>
    </source>
</evidence>
<dbReference type="InterPro" id="IPR012677">
    <property type="entry name" value="Nucleotide-bd_a/b_plait_sf"/>
</dbReference>
<protein>
    <recommendedName>
        <fullName evidence="6">Large ribosomal subunit protein uL23</fullName>
    </recommendedName>
</protein>
<dbReference type="NCBIfam" id="NF004363">
    <property type="entry name" value="PRK05738.2-4"/>
    <property type="match status" value="1"/>
</dbReference>
<reference evidence="7 8" key="1">
    <citation type="submission" date="2017-09" db="EMBL/GenBank/DDBJ databases">
        <title>Depth-based differentiation of microbial function through sediment-hosted aquifers and enrichment of novel symbionts in the deep terrestrial subsurface.</title>
        <authorList>
            <person name="Probst A.J."/>
            <person name="Ladd B."/>
            <person name="Jarett J.K."/>
            <person name="Geller-Mcgrath D.E."/>
            <person name="Sieber C.M."/>
            <person name="Emerson J.B."/>
            <person name="Anantharaman K."/>
            <person name="Thomas B.C."/>
            <person name="Malmstrom R."/>
            <person name="Stieglmeier M."/>
            <person name="Klingl A."/>
            <person name="Woyke T."/>
            <person name="Ryan C.M."/>
            <person name="Banfield J.F."/>
        </authorList>
    </citation>
    <scope>NUCLEOTIDE SEQUENCE [LARGE SCALE GENOMIC DNA]</scope>
    <source>
        <strain evidence="7">CG11_big_fil_rev_8_21_14_0_20_42_13</strain>
    </source>
</reference>
<evidence type="ECO:0000256" key="1">
    <source>
        <dbReference type="ARBA" id="ARBA00006700"/>
    </source>
</evidence>
<dbReference type="SUPFAM" id="SSF54189">
    <property type="entry name" value="Ribosomal proteins S24e, L23 and L15e"/>
    <property type="match status" value="1"/>
</dbReference>
<keyword evidence="5 6" id="KW-0687">Ribonucleoprotein</keyword>
<dbReference type="PANTHER" id="PTHR11620">
    <property type="entry name" value="60S RIBOSOMAL PROTEIN L23A"/>
    <property type="match status" value="1"/>
</dbReference>
<dbReference type="GO" id="GO:0006412">
    <property type="term" value="P:translation"/>
    <property type="evidence" value="ECO:0007669"/>
    <property type="project" value="UniProtKB-UniRule"/>
</dbReference>
<evidence type="ECO:0000313" key="7">
    <source>
        <dbReference type="EMBL" id="PIQ88369.1"/>
    </source>
</evidence>
<comment type="function">
    <text evidence="6">One of the early assembly proteins it binds 23S rRNA. One of the proteins that surrounds the polypeptide exit tunnel on the outside of the ribosome. Forms the main docking site for trigger factor binding to the ribosome.</text>
</comment>
<keyword evidence="3 6" id="KW-0694">RNA-binding</keyword>
<dbReference type="GO" id="GO:1990904">
    <property type="term" value="C:ribonucleoprotein complex"/>
    <property type="evidence" value="ECO:0007669"/>
    <property type="project" value="UniProtKB-KW"/>
</dbReference>
<sequence>MDNYDVVKTIIRTEKSTNFDEPFGRYVFWVNKRANKIQIKKAVESIYKVKVDCVNTLISKGKAKRLRYQTGYTSDWKKAIVSLKEGHKIDTT</sequence>
<comment type="similarity">
    <text evidence="1 6">Belongs to the universal ribosomal protein uL23 family.</text>
</comment>
<evidence type="ECO:0000256" key="3">
    <source>
        <dbReference type="ARBA" id="ARBA00022884"/>
    </source>
</evidence>
<dbReference type="GO" id="GO:0003735">
    <property type="term" value="F:structural constituent of ribosome"/>
    <property type="evidence" value="ECO:0007669"/>
    <property type="project" value="InterPro"/>
</dbReference>
<dbReference type="AlphaFoldDB" id="A0A2H0LVB4"/>
<proteinExistence type="inferred from homology"/>
<evidence type="ECO:0000256" key="5">
    <source>
        <dbReference type="ARBA" id="ARBA00023274"/>
    </source>
</evidence>
<dbReference type="Pfam" id="PF00276">
    <property type="entry name" value="Ribosomal_L23"/>
    <property type="match status" value="1"/>
</dbReference>
<dbReference type="HAMAP" id="MF_01369_B">
    <property type="entry name" value="Ribosomal_uL23_B"/>
    <property type="match status" value="1"/>
</dbReference>
<dbReference type="FunFam" id="3.30.70.330:FF:000001">
    <property type="entry name" value="50S ribosomal protein L23"/>
    <property type="match status" value="1"/>
</dbReference>
<dbReference type="Gene3D" id="3.30.70.330">
    <property type="match status" value="1"/>
</dbReference>
<name>A0A2H0LVB4_9BACT</name>
<accession>A0A2H0LVB4</accession>
<dbReference type="Proteomes" id="UP000229641">
    <property type="component" value="Unassembled WGS sequence"/>
</dbReference>
<dbReference type="EMBL" id="PCWA01000109">
    <property type="protein sequence ID" value="PIQ88369.1"/>
    <property type="molecule type" value="Genomic_DNA"/>
</dbReference>
<keyword evidence="2 6" id="KW-0699">rRNA-binding</keyword>
<organism evidence="7 8">
    <name type="scientific">Candidatus Ghiorseimicrobium undicola</name>
    <dbReference type="NCBI Taxonomy" id="1974746"/>
    <lineage>
        <taxon>Bacteria</taxon>
        <taxon>Pseudomonadati</taxon>
        <taxon>Candidatus Omnitrophota</taxon>
        <taxon>Candidatus Ghiorseimicrobium</taxon>
    </lineage>
</organism>
<comment type="subunit">
    <text evidence="6">Part of the 50S ribosomal subunit. Contacts protein L29, and trigger factor when it is bound to the ribosome.</text>
</comment>
<gene>
    <name evidence="6" type="primary">rplW</name>
    <name evidence="7" type="ORF">COV72_08675</name>
</gene>
<comment type="caution">
    <text evidence="7">The sequence shown here is derived from an EMBL/GenBank/DDBJ whole genome shotgun (WGS) entry which is preliminary data.</text>
</comment>
<dbReference type="InterPro" id="IPR012678">
    <property type="entry name" value="Ribosomal_uL23/eL15/eS24_sf"/>
</dbReference>
<dbReference type="InterPro" id="IPR013025">
    <property type="entry name" value="Ribosomal_uL23-like"/>
</dbReference>